<organism evidence="1 2">
    <name type="scientific">Pseudomonas asturiensis</name>
    <dbReference type="NCBI Taxonomy" id="1190415"/>
    <lineage>
        <taxon>Bacteria</taxon>
        <taxon>Pseudomonadati</taxon>
        <taxon>Pseudomonadota</taxon>
        <taxon>Gammaproteobacteria</taxon>
        <taxon>Pseudomonadales</taxon>
        <taxon>Pseudomonadaceae</taxon>
        <taxon>Pseudomonas</taxon>
    </lineage>
</organism>
<evidence type="ECO:0000313" key="2">
    <source>
        <dbReference type="Proteomes" id="UP000183983"/>
    </source>
</evidence>
<dbReference type="SUPFAM" id="SSF110296">
    <property type="entry name" value="Oligoxyloglucan reducing end-specific cellobiohydrolase"/>
    <property type="match status" value="1"/>
</dbReference>
<gene>
    <name evidence="1" type="ORF">SAMN05216593_10143</name>
</gene>
<dbReference type="STRING" id="1190415.SAMN05216593_10143"/>
<proteinExistence type="predicted"/>
<sequence>MFLTSEEFKEGGSALLSGSGVFTVPAGVTSISVLGIEQGNTGTTGGNHVLNVGGIGGAGGKGGRRRYINDVSVTPGQQISYSIAAGAFSFGSILTGTSGGVDAGAAGDGYPGGSTGALQTSPTSGGNPGSPISYFDAEASYPFITANQITNIQTALPGSYPGGGGGGGAAGYNVQGSTQGSPGGAGGAGVILVLWPGDSRYFPSQRTPPEIPNEVIFDPRNLPTYMSKFATDGAGTWWGIDISNDPARRGMVYKSTNNGRSFQFLSRPVDAQIYGITYGSGNVFVSRFSAESSGNAFALYRSSSGGQDWSTVIPTLGGVGNIIDLSFRLGRLFLITDRGTSGGTRFASSDNLGDTFAARSLGSSGSVVAFQSKIYHVSDTLMIIIRGNEADVFISRDNGVTTTSQTSVTEFLSAAKLGSVTLAIKNGILYSSTNELVNITAVTAITLSANKYQQFIVPFPDRIVIIDGSTTYQYKDGVYTVISRFPIGVPAVLGATASSNAGIRSASNGVDSIISVVKGVDSANFRSTVYVG</sequence>
<accession>A0A1M7J0X7</accession>
<dbReference type="AlphaFoldDB" id="A0A1M7J0X7"/>
<name>A0A1M7J0X7_9PSED</name>
<protein>
    <submittedName>
        <fullName evidence="1">Uncharacterized protein</fullName>
    </submittedName>
</protein>
<dbReference type="EMBL" id="FRDA01000001">
    <property type="protein sequence ID" value="SHM46563.1"/>
    <property type="molecule type" value="Genomic_DNA"/>
</dbReference>
<dbReference type="Proteomes" id="UP000183983">
    <property type="component" value="Unassembled WGS sequence"/>
</dbReference>
<evidence type="ECO:0000313" key="1">
    <source>
        <dbReference type="EMBL" id="SHM46563.1"/>
    </source>
</evidence>
<reference evidence="1 2" key="1">
    <citation type="submission" date="2016-11" db="EMBL/GenBank/DDBJ databases">
        <authorList>
            <person name="Jaros S."/>
            <person name="Januszkiewicz K."/>
            <person name="Wedrychowicz H."/>
        </authorList>
    </citation>
    <scope>NUCLEOTIDE SEQUENCE [LARGE SCALE GENOMIC DNA]</scope>
    <source>
        <strain evidence="1 2">LMG 26898</strain>
    </source>
</reference>